<name>A0A0A9CJB8_ARUDO</name>
<sequence>MLKLWSKLLVSRMIMFHFGFGLRNWRVRFRISVAAMIRYRRGTKSLLRSFQLCT</sequence>
<dbReference type="EMBL" id="GBRH01226308">
    <property type="protein sequence ID" value="JAD71587.1"/>
    <property type="molecule type" value="Transcribed_RNA"/>
</dbReference>
<protein>
    <submittedName>
        <fullName evidence="1">Uncharacterized protein</fullName>
    </submittedName>
</protein>
<reference evidence="1" key="1">
    <citation type="submission" date="2014-09" db="EMBL/GenBank/DDBJ databases">
        <authorList>
            <person name="Magalhaes I.L.F."/>
            <person name="Oliveira U."/>
            <person name="Santos F.R."/>
            <person name="Vidigal T.H.D.A."/>
            <person name="Brescovit A.D."/>
            <person name="Santos A.J."/>
        </authorList>
    </citation>
    <scope>NUCLEOTIDE SEQUENCE</scope>
    <source>
        <tissue evidence="1">Shoot tissue taken approximately 20 cm above the soil surface</tissue>
    </source>
</reference>
<proteinExistence type="predicted"/>
<reference evidence="1" key="2">
    <citation type="journal article" date="2015" name="Data Brief">
        <title>Shoot transcriptome of the giant reed, Arundo donax.</title>
        <authorList>
            <person name="Barrero R.A."/>
            <person name="Guerrero F.D."/>
            <person name="Moolhuijzen P."/>
            <person name="Goolsby J.A."/>
            <person name="Tidwell J."/>
            <person name="Bellgard S.E."/>
            <person name="Bellgard M.I."/>
        </authorList>
    </citation>
    <scope>NUCLEOTIDE SEQUENCE</scope>
    <source>
        <tissue evidence="1">Shoot tissue taken approximately 20 cm above the soil surface</tissue>
    </source>
</reference>
<evidence type="ECO:0000313" key="1">
    <source>
        <dbReference type="EMBL" id="JAD71587.1"/>
    </source>
</evidence>
<organism evidence="1">
    <name type="scientific">Arundo donax</name>
    <name type="common">Giant reed</name>
    <name type="synonym">Donax arundinaceus</name>
    <dbReference type="NCBI Taxonomy" id="35708"/>
    <lineage>
        <taxon>Eukaryota</taxon>
        <taxon>Viridiplantae</taxon>
        <taxon>Streptophyta</taxon>
        <taxon>Embryophyta</taxon>
        <taxon>Tracheophyta</taxon>
        <taxon>Spermatophyta</taxon>
        <taxon>Magnoliopsida</taxon>
        <taxon>Liliopsida</taxon>
        <taxon>Poales</taxon>
        <taxon>Poaceae</taxon>
        <taxon>PACMAD clade</taxon>
        <taxon>Arundinoideae</taxon>
        <taxon>Arundineae</taxon>
        <taxon>Arundo</taxon>
    </lineage>
</organism>
<dbReference type="AlphaFoldDB" id="A0A0A9CJB8"/>
<accession>A0A0A9CJB8</accession>